<dbReference type="Gene3D" id="3.40.50.300">
    <property type="entry name" value="P-loop containing nucleotide triphosphate hydrolases"/>
    <property type="match status" value="1"/>
</dbReference>
<keyword evidence="2" id="KW-1185">Reference proteome</keyword>
<name>A0A2T1E0J2_9CYAN</name>
<dbReference type="Pfam" id="PF03237">
    <property type="entry name" value="Terminase_6N"/>
    <property type="match status" value="1"/>
</dbReference>
<proteinExistence type="predicted"/>
<dbReference type="Proteomes" id="UP000239576">
    <property type="component" value="Unassembled WGS sequence"/>
</dbReference>
<dbReference type="RefSeq" id="WP_106258168.1">
    <property type="nucleotide sequence ID" value="NZ_CAWNSW010000045.1"/>
</dbReference>
<evidence type="ECO:0000313" key="2">
    <source>
        <dbReference type="Proteomes" id="UP000239576"/>
    </source>
</evidence>
<dbReference type="Gene3D" id="3.30.420.280">
    <property type="match status" value="1"/>
</dbReference>
<organism evidence="1 2">
    <name type="scientific">Stenomitos frigidus ULC18</name>
    <dbReference type="NCBI Taxonomy" id="2107698"/>
    <lineage>
        <taxon>Bacteria</taxon>
        <taxon>Bacillati</taxon>
        <taxon>Cyanobacteriota</taxon>
        <taxon>Cyanophyceae</taxon>
        <taxon>Leptolyngbyales</taxon>
        <taxon>Leptolyngbyaceae</taxon>
        <taxon>Stenomitos</taxon>
    </lineage>
</organism>
<reference evidence="2" key="1">
    <citation type="submission" date="2018-02" db="EMBL/GenBank/DDBJ databases">
        <authorList>
            <person name="Moore K."/>
            <person name="Momper L."/>
        </authorList>
    </citation>
    <scope>NUCLEOTIDE SEQUENCE [LARGE SCALE GENOMIC DNA]</scope>
    <source>
        <strain evidence="2">ULC18</strain>
    </source>
</reference>
<accession>A0A2T1E0J2</accession>
<dbReference type="OrthoDB" id="9771580at2"/>
<dbReference type="InterPro" id="IPR027417">
    <property type="entry name" value="P-loop_NTPase"/>
</dbReference>
<sequence>MAQLLTGLLSCKLSFEETLKTPVLTHQPLEGFVPNDGGQCAFFNLVPLDRPIALPYKTILLRGGVNSGKSTAGAAFACSRAQLDPASRGLITANSYGQLTTSTLISLAEFCRKYHVPLSPRAETVEETAKMIADRRLCKIGEASVLVLSAEAFTGKTEDSQERGRGLQIRWFWADEWAYAKGGAFNTLIGRLGRGDGELKGLGLITSSPNKNNPFNWVYDLFDNPDRDEAKRKIYVSINCPTAENKHADADYIDGLLASYTPELAEIELQGGYVKISIGKVFGYFDRSRHGLTGTDAVDFDYEAALDLQIGFDFNRNPATCLIAQRRGNDIFFIREFYLPNSDTFQLARAVCEWLREQGHRQNIYIYGDASGNSKTANSEKSNWQIVWEALKQYGFKSQCRKRYSDSNPGILDSVISVNTLLMHGRVFVLLSRCPELVKDLEQLVWKDDAIDKKTDPMRSHEGDILRYILHTLFPYKQQVAKKGRSTGTKKALPGLVV</sequence>
<evidence type="ECO:0000313" key="1">
    <source>
        <dbReference type="EMBL" id="PSB26201.1"/>
    </source>
</evidence>
<dbReference type="EMBL" id="PVWK01000111">
    <property type="protein sequence ID" value="PSB26201.1"/>
    <property type="molecule type" value="Genomic_DNA"/>
</dbReference>
<gene>
    <name evidence="1" type="ORF">C7B82_20490</name>
</gene>
<protein>
    <submittedName>
        <fullName evidence="1">Uncharacterized protein</fullName>
    </submittedName>
</protein>
<comment type="caution">
    <text evidence="1">The sequence shown here is derived from an EMBL/GenBank/DDBJ whole genome shotgun (WGS) entry which is preliminary data.</text>
</comment>
<dbReference type="AlphaFoldDB" id="A0A2T1E0J2"/>
<reference evidence="1 2" key="2">
    <citation type="submission" date="2018-03" db="EMBL/GenBank/DDBJ databases">
        <title>The ancient ancestry and fast evolution of plastids.</title>
        <authorList>
            <person name="Moore K.R."/>
            <person name="Magnabosco C."/>
            <person name="Momper L."/>
            <person name="Gold D.A."/>
            <person name="Bosak T."/>
            <person name="Fournier G.P."/>
        </authorList>
    </citation>
    <scope>NUCLEOTIDE SEQUENCE [LARGE SCALE GENOMIC DNA]</scope>
    <source>
        <strain evidence="1 2">ULC18</strain>
    </source>
</reference>